<evidence type="ECO:0000256" key="6">
    <source>
        <dbReference type="ARBA" id="ARBA00022801"/>
    </source>
</evidence>
<dbReference type="GO" id="GO:0006260">
    <property type="term" value="P:DNA replication"/>
    <property type="evidence" value="ECO:0007669"/>
    <property type="project" value="UniProtKB-KW"/>
</dbReference>
<organism evidence="8 9">
    <name type="scientific">Massilia arenae</name>
    <dbReference type="NCBI Taxonomy" id="2603288"/>
    <lineage>
        <taxon>Bacteria</taxon>
        <taxon>Pseudomonadati</taxon>
        <taxon>Pseudomonadota</taxon>
        <taxon>Betaproteobacteria</taxon>
        <taxon>Burkholderiales</taxon>
        <taxon>Oxalobacteraceae</taxon>
        <taxon>Telluria group</taxon>
        <taxon>Massilia</taxon>
    </lineage>
</organism>
<comment type="similarity">
    <text evidence="2">Belongs to the phage GPA family.</text>
</comment>
<name>A0A5C7G3B9_9BURK</name>
<protein>
    <submittedName>
        <fullName evidence="8">Replication endonuclease</fullName>
    </submittedName>
</protein>
<evidence type="ECO:0000256" key="5">
    <source>
        <dbReference type="ARBA" id="ARBA00022759"/>
    </source>
</evidence>
<comment type="function">
    <text evidence="1">Possible endonuclease which induces a single-strand cut and initiates DNA replication.</text>
</comment>
<accession>A0A5C7G3B9</accession>
<keyword evidence="5 8" id="KW-0255">Endonuclease</keyword>
<dbReference type="GO" id="GO:0004519">
    <property type="term" value="F:endonuclease activity"/>
    <property type="evidence" value="ECO:0007669"/>
    <property type="project" value="UniProtKB-KW"/>
</dbReference>
<keyword evidence="4" id="KW-0540">Nuclease</keyword>
<dbReference type="InterPro" id="IPR008766">
    <property type="entry name" value="Replication_gene_A-like"/>
</dbReference>
<evidence type="ECO:0000313" key="8">
    <source>
        <dbReference type="EMBL" id="TXF99221.1"/>
    </source>
</evidence>
<gene>
    <name evidence="8" type="ORF">FVD38_13610</name>
</gene>
<reference evidence="8 9" key="1">
    <citation type="submission" date="2019-08" db="EMBL/GenBank/DDBJ databases">
        <title>Massilia golmudensis sp. nov., isolated from sand in the Qinghai-Tibetan Plateau.</title>
        <authorList>
            <person name="Zhang B."/>
        </authorList>
    </citation>
    <scope>NUCLEOTIDE SEQUENCE [LARGE SCALE GENOMIC DNA]</scope>
    <source>
        <strain evidence="8 9">GEM5</strain>
    </source>
</reference>
<evidence type="ECO:0000256" key="3">
    <source>
        <dbReference type="ARBA" id="ARBA00022705"/>
    </source>
</evidence>
<dbReference type="Pfam" id="PF05840">
    <property type="entry name" value="Phage_GPA"/>
    <property type="match status" value="1"/>
</dbReference>
<proteinExistence type="inferred from homology"/>
<evidence type="ECO:0000313" key="9">
    <source>
        <dbReference type="Proteomes" id="UP000321413"/>
    </source>
</evidence>
<evidence type="ECO:0000259" key="7">
    <source>
        <dbReference type="Pfam" id="PF05840"/>
    </source>
</evidence>
<feature type="domain" description="Replication gene A protein-like" evidence="7">
    <location>
        <begin position="143"/>
        <end position="415"/>
    </location>
</feature>
<evidence type="ECO:0000256" key="4">
    <source>
        <dbReference type="ARBA" id="ARBA00022722"/>
    </source>
</evidence>
<evidence type="ECO:0000256" key="1">
    <source>
        <dbReference type="ARBA" id="ARBA00003293"/>
    </source>
</evidence>
<dbReference type="GO" id="GO:0016787">
    <property type="term" value="F:hydrolase activity"/>
    <property type="evidence" value="ECO:0007669"/>
    <property type="project" value="UniProtKB-KW"/>
</dbReference>
<keyword evidence="3" id="KW-0235">DNA replication</keyword>
<dbReference type="AlphaFoldDB" id="A0A5C7G3B9"/>
<sequence>MGQKMNKLELEASVDHVTNANFHQVRGHSTRIGVAELVEQYQSAQIRALLKKRYGSAYEKESDIPNSIRRQDESELSDIRREVARRVAAITSAEGKIARYIDLSRAQIKQLAVSMAELAGGDRDARLQEARKFLGHDIPGSTPESQYARICSASFWRRCITVAVDRSREQFFLRLGKLGKSAECYASDLGVDARKQQLNKQKIWIRNTVLVRDCNPATPCTSVTKRIRLEDVVKTPEQKFARIYSFVKAMEKLAEKSKLSSAMLTITLEPEWHPNPQFGTNTWNGKSPRAAHKSFCTRWQAVMRDLHRIGIRLSGFRATEPHGDACPHYHTWLIYRPEHEKKILLTVMRYFPLKLKVRVPNDGAITTTDIIYENRDDFAAGKWRACAAEGVGAQVELSRIDPERSKAASYVMKYVMGTLPKKLKEKAEVIDGRSEGHSEPDDGIMRVDAYRAIWGMNQGQLFGVAKCLTVWDQFRRMQQPPAHWFLKELWLMARGGSAEGRVPRGCEQRGDAYKFLEALGGLDASRNGKRNRKNYVISRLVEAGVNKYGDVIKKTIGIRLLKKANKKKPESNLNSASAKSVRGNCARVVATIKTRLDKWSFETKIPSLFGDFSISSRTTEFVT</sequence>
<evidence type="ECO:0000256" key="2">
    <source>
        <dbReference type="ARBA" id="ARBA00009260"/>
    </source>
</evidence>
<keyword evidence="6" id="KW-0378">Hydrolase</keyword>
<keyword evidence="9" id="KW-1185">Reference proteome</keyword>
<dbReference type="Proteomes" id="UP000321413">
    <property type="component" value="Unassembled WGS sequence"/>
</dbReference>
<comment type="caution">
    <text evidence="8">The sequence shown here is derived from an EMBL/GenBank/DDBJ whole genome shotgun (WGS) entry which is preliminary data.</text>
</comment>
<dbReference type="EMBL" id="VPFD01000014">
    <property type="protein sequence ID" value="TXF99221.1"/>
    <property type="molecule type" value="Genomic_DNA"/>
</dbReference>